<sequence>MSELETRYRGYIACLNAREWDRLGEFVDERASHNGAAFGLAGYRAMLLADVAAIPDLVFTIDLLLVDPPHVAARLHFDCTPVGALFGLPVNGRRVQFSENVFYRFEAGKIVEVRSVIDTAAIAAQIA</sequence>
<organism evidence="1 2">
    <name type="scientific">Aquimixticola soesokkakensis</name>
    <dbReference type="NCBI Taxonomy" id="1519096"/>
    <lineage>
        <taxon>Bacteria</taxon>
        <taxon>Pseudomonadati</taxon>
        <taxon>Pseudomonadota</taxon>
        <taxon>Alphaproteobacteria</taxon>
        <taxon>Rhodobacterales</taxon>
        <taxon>Paracoccaceae</taxon>
        <taxon>Aquimixticola</taxon>
    </lineage>
</organism>
<accession>A0A1Y5SPX4</accession>
<dbReference type="InterPro" id="IPR032710">
    <property type="entry name" value="NTF2-like_dom_sf"/>
</dbReference>
<dbReference type="InterPro" id="IPR009959">
    <property type="entry name" value="Cyclase_SnoaL-like"/>
</dbReference>
<protein>
    <submittedName>
        <fullName evidence="1">SnoaL-like polyketide cyclase</fullName>
    </submittedName>
</protein>
<evidence type="ECO:0000313" key="2">
    <source>
        <dbReference type="Proteomes" id="UP000193862"/>
    </source>
</evidence>
<dbReference type="AlphaFoldDB" id="A0A1Y5SPX4"/>
<dbReference type="Proteomes" id="UP000193862">
    <property type="component" value="Unassembled WGS sequence"/>
</dbReference>
<dbReference type="PANTHER" id="PTHR38436:SF1">
    <property type="entry name" value="ESTER CYCLASE"/>
    <property type="match status" value="1"/>
</dbReference>
<dbReference type="GO" id="GO:0030638">
    <property type="term" value="P:polyketide metabolic process"/>
    <property type="evidence" value="ECO:0007669"/>
    <property type="project" value="InterPro"/>
</dbReference>
<name>A0A1Y5SPX4_9RHOB</name>
<evidence type="ECO:0000313" key="1">
    <source>
        <dbReference type="EMBL" id="SLN42620.1"/>
    </source>
</evidence>
<reference evidence="1 2" key="1">
    <citation type="submission" date="2017-03" db="EMBL/GenBank/DDBJ databases">
        <authorList>
            <person name="Afonso C.L."/>
            <person name="Miller P.J."/>
            <person name="Scott M.A."/>
            <person name="Spackman E."/>
            <person name="Goraichik I."/>
            <person name="Dimitrov K.M."/>
            <person name="Suarez D.L."/>
            <person name="Swayne D.E."/>
        </authorList>
    </citation>
    <scope>NUCLEOTIDE SEQUENCE [LARGE SCALE GENOMIC DNA]</scope>
    <source>
        <strain evidence="1 2">CECT 8620</strain>
    </source>
</reference>
<proteinExistence type="predicted"/>
<dbReference type="RefSeq" id="WP_085836396.1">
    <property type="nucleotide sequence ID" value="NZ_FWFS01000005.1"/>
</dbReference>
<dbReference type="Pfam" id="PF07366">
    <property type="entry name" value="SnoaL"/>
    <property type="match status" value="1"/>
</dbReference>
<keyword evidence="2" id="KW-1185">Reference proteome</keyword>
<gene>
    <name evidence="1" type="ORF">AQS8620_01708</name>
</gene>
<dbReference type="SUPFAM" id="SSF54427">
    <property type="entry name" value="NTF2-like"/>
    <property type="match status" value="1"/>
</dbReference>
<dbReference type="OrthoDB" id="9810441at2"/>
<dbReference type="Gene3D" id="3.10.450.50">
    <property type="match status" value="1"/>
</dbReference>
<dbReference type="PANTHER" id="PTHR38436">
    <property type="entry name" value="POLYKETIDE CYCLASE SNOAL-LIKE DOMAIN"/>
    <property type="match status" value="1"/>
</dbReference>
<dbReference type="EMBL" id="FWFS01000005">
    <property type="protein sequence ID" value="SLN42620.1"/>
    <property type="molecule type" value="Genomic_DNA"/>
</dbReference>